<gene>
    <name evidence="2" type="ORF">BWQ96_03573</name>
</gene>
<organism evidence="2 3">
    <name type="scientific">Gracilariopsis chorda</name>
    <dbReference type="NCBI Taxonomy" id="448386"/>
    <lineage>
        <taxon>Eukaryota</taxon>
        <taxon>Rhodophyta</taxon>
        <taxon>Florideophyceae</taxon>
        <taxon>Rhodymeniophycidae</taxon>
        <taxon>Gracilariales</taxon>
        <taxon>Gracilariaceae</taxon>
        <taxon>Gracilariopsis</taxon>
    </lineage>
</organism>
<dbReference type="Gene3D" id="2.20.70.10">
    <property type="match status" value="1"/>
</dbReference>
<evidence type="ECO:0000259" key="1">
    <source>
        <dbReference type="PROSITE" id="PS51462"/>
    </source>
</evidence>
<accession>A0A2V3IWQ5</accession>
<dbReference type="PANTHER" id="PTHR43222:SF2">
    <property type="entry name" value="NUDIX HYDROLASE 23, CHLOROPLASTIC"/>
    <property type="match status" value="1"/>
</dbReference>
<evidence type="ECO:0000313" key="2">
    <source>
        <dbReference type="EMBL" id="PXF46584.1"/>
    </source>
</evidence>
<evidence type="ECO:0000313" key="3">
    <source>
        <dbReference type="Proteomes" id="UP000247409"/>
    </source>
</evidence>
<dbReference type="Pfam" id="PF00293">
    <property type="entry name" value="NUDIX"/>
    <property type="match status" value="1"/>
</dbReference>
<dbReference type="OrthoDB" id="447842at2759"/>
<dbReference type="InterPro" id="IPR015797">
    <property type="entry name" value="NUDIX_hydrolase-like_dom_sf"/>
</dbReference>
<sequence length="198" mass="22577">MSLNSSPNDKFPETTSSKLSFGHCQECATPLQQQRPPGDDRLRLVCPNCNKVFYDNPKLVVGCVPISKDQNRVLLGKRAYPPIGKWTIPAGFLESGETAHQGAAREAWEEMRAELDLQPLTILAMYNVIPAKQVQILYRSTLLNEAHVQPGPEMQEVRMFEWNQIPWDQLAFPTVEWALRYSLHNLNNKHLQPQLKSK</sequence>
<proteinExistence type="predicted"/>
<dbReference type="InterPro" id="IPR029401">
    <property type="entry name" value="Nudix_N"/>
</dbReference>
<protein>
    <submittedName>
        <fullName evidence="2">Nudix hydrolase 23, chloroplastic</fullName>
    </submittedName>
</protein>
<feature type="domain" description="Nudix hydrolase" evidence="1">
    <location>
        <begin position="56"/>
        <end position="187"/>
    </location>
</feature>
<dbReference type="EMBL" id="NBIV01000035">
    <property type="protein sequence ID" value="PXF46584.1"/>
    <property type="molecule type" value="Genomic_DNA"/>
</dbReference>
<keyword evidence="2" id="KW-0378">Hydrolase</keyword>
<dbReference type="PROSITE" id="PS51462">
    <property type="entry name" value="NUDIX"/>
    <property type="match status" value="1"/>
</dbReference>
<dbReference type="PANTHER" id="PTHR43222">
    <property type="entry name" value="NUDIX HYDROLASE 23"/>
    <property type="match status" value="1"/>
</dbReference>
<dbReference type="Proteomes" id="UP000247409">
    <property type="component" value="Unassembled WGS sequence"/>
</dbReference>
<dbReference type="SUPFAM" id="SSF55811">
    <property type="entry name" value="Nudix"/>
    <property type="match status" value="1"/>
</dbReference>
<dbReference type="InterPro" id="IPR000086">
    <property type="entry name" value="NUDIX_hydrolase_dom"/>
</dbReference>
<dbReference type="Pfam" id="PF14803">
    <property type="entry name" value="Zn_ribbon_Nudix"/>
    <property type="match status" value="1"/>
</dbReference>
<comment type="caution">
    <text evidence="2">The sequence shown here is derived from an EMBL/GenBank/DDBJ whole genome shotgun (WGS) entry which is preliminary data.</text>
</comment>
<dbReference type="AlphaFoldDB" id="A0A2V3IWQ5"/>
<name>A0A2V3IWQ5_9FLOR</name>
<dbReference type="STRING" id="448386.A0A2V3IWQ5"/>
<keyword evidence="3" id="KW-1185">Reference proteome</keyword>
<dbReference type="GO" id="GO:0016787">
    <property type="term" value="F:hydrolase activity"/>
    <property type="evidence" value="ECO:0007669"/>
    <property type="project" value="UniProtKB-KW"/>
</dbReference>
<dbReference type="Gene3D" id="3.90.79.10">
    <property type="entry name" value="Nucleoside Triphosphate Pyrophosphohydrolase"/>
    <property type="match status" value="1"/>
</dbReference>
<reference evidence="2 3" key="1">
    <citation type="journal article" date="2018" name="Mol. Biol. Evol.">
        <title>Analysis of the draft genome of the red seaweed Gracilariopsis chorda provides insights into genome size evolution in Rhodophyta.</title>
        <authorList>
            <person name="Lee J."/>
            <person name="Yang E.C."/>
            <person name="Graf L."/>
            <person name="Yang J.H."/>
            <person name="Qiu H."/>
            <person name="Zel Zion U."/>
            <person name="Chan C.X."/>
            <person name="Stephens T.G."/>
            <person name="Weber A.P.M."/>
            <person name="Boo G.H."/>
            <person name="Boo S.M."/>
            <person name="Kim K.M."/>
            <person name="Shin Y."/>
            <person name="Jung M."/>
            <person name="Lee S.J."/>
            <person name="Yim H.S."/>
            <person name="Lee J.H."/>
            <person name="Bhattacharya D."/>
            <person name="Yoon H.S."/>
        </authorList>
    </citation>
    <scope>NUCLEOTIDE SEQUENCE [LARGE SCALE GENOMIC DNA]</scope>
    <source>
        <strain evidence="2 3">SKKU-2015</strain>
        <tissue evidence="2">Whole body</tissue>
    </source>
</reference>